<dbReference type="EC" id="3.5.1.4" evidence="2"/>
<dbReference type="OrthoDB" id="9811471at2"/>
<evidence type="ECO:0000313" key="3">
    <source>
        <dbReference type="Proteomes" id="UP000295124"/>
    </source>
</evidence>
<dbReference type="AlphaFoldDB" id="A0A4R4ZJK3"/>
<sequence length="507" mass="52759">MVRPPSTLRSEQQQCHSPVQRHGACRTWAAGQGQLWQDQRVSSTLSSQALVEELQARSRAVDPLVNAICTPSPAALTDAARLDTERDQGRVRGPLHGVPVLIKDNIDTAGLATTAGSLALAGQPPPPQDAPLVQRLRAAGCVILGKANLSEWANFRGSHSSSGWSAYGGLTRNPYALNRSPGGSSSGSGAAVAAGLTDFAIGTETNGSIVCPAALNGVVGMKPTVGLIPQQGIVPISHSQDTAGPMTKTVLQSAALLTVLTGGGTDYTEHCRGADLTGVRIGVPRGPLWGYSPGLDEVTERALEILSRCGATLVDHLSLPSPGGDQDQLHVLSHEMKGDMAAYLATRAPGGPKTLDDLISFNRDHADVELQWFGQELFERSAATEGLDSPTYMAARVSALAGGRDGIDDLLRDNQLDALVSPSYSPAWSIDLVNGDNVLGGSSSHAALAGYPLLSVPSGLVTGLPVGLTFSGTGGSDATLIRLAHAFETARITAEGPFPTPEFTQWV</sequence>
<organism evidence="2 3">
    <name type="scientific">Kribbella antibiotica</name>
    <dbReference type="NCBI Taxonomy" id="190195"/>
    <lineage>
        <taxon>Bacteria</taxon>
        <taxon>Bacillati</taxon>
        <taxon>Actinomycetota</taxon>
        <taxon>Actinomycetes</taxon>
        <taxon>Propionibacteriales</taxon>
        <taxon>Kribbellaceae</taxon>
        <taxon>Kribbella</taxon>
    </lineage>
</organism>
<evidence type="ECO:0000259" key="1">
    <source>
        <dbReference type="Pfam" id="PF01425"/>
    </source>
</evidence>
<dbReference type="Proteomes" id="UP000295124">
    <property type="component" value="Unassembled WGS sequence"/>
</dbReference>
<dbReference type="NCBIfam" id="NF006006">
    <property type="entry name" value="PRK08137.1"/>
    <property type="match status" value="1"/>
</dbReference>
<proteinExistence type="predicted"/>
<dbReference type="InterPro" id="IPR036928">
    <property type="entry name" value="AS_sf"/>
</dbReference>
<reference evidence="2 3" key="1">
    <citation type="submission" date="2019-03" db="EMBL/GenBank/DDBJ databases">
        <title>Draft genome sequences of novel Actinobacteria.</title>
        <authorList>
            <person name="Sahin N."/>
            <person name="Ay H."/>
            <person name="Saygin H."/>
        </authorList>
    </citation>
    <scope>NUCLEOTIDE SEQUENCE [LARGE SCALE GENOMIC DNA]</scope>
    <source>
        <strain evidence="2 3">JCM 13523</strain>
    </source>
</reference>
<gene>
    <name evidence="2" type="ORF">E1263_17275</name>
</gene>
<accession>A0A4R4ZJK3</accession>
<feature type="domain" description="Amidase" evidence="1">
    <location>
        <begin position="50"/>
        <end position="480"/>
    </location>
</feature>
<evidence type="ECO:0000313" key="2">
    <source>
        <dbReference type="EMBL" id="TDD58938.1"/>
    </source>
</evidence>
<keyword evidence="3" id="KW-1185">Reference proteome</keyword>
<dbReference type="GO" id="GO:0004040">
    <property type="term" value="F:amidase activity"/>
    <property type="evidence" value="ECO:0007669"/>
    <property type="project" value="UniProtKB-EC"/>
</dbReference>
<dbReference type="PANTHER" id="PTHR42678:SF34">
    <property type="entry name" value="OS04G0183300 PROTEIN"/>
    <property type="match status" value="1"/>
</dbReference>
<comment type="caution">
    <text evidence="2">The sequence shown here is derived from an EMBL/GenBank/DDBJ whole genome shotgun (WGS) entry which is preliminary data.</text>
</comment>
<dbReference type="EMBL" id="SMKX01000043">
    <property type="protein sequence ID" value="TDD58938.1"/>
    <property type="molecule type" value="Genomic_DNA"/>
</dbReference>
<dbReference type="Gene3D" id="3.90.1300.10">
    <property type="entry name" value="Amidase signature (AS) domain"/>
    <property type="match status" value="1"/>
</dbReference>
<keyword evidence="2" id="KW-0378">Hydrolase</keyword>
<protein>
    <submittedName>
        <fullName evidence="2">Amidase</fullName>
        <ecNumber evidence="2">3.5.1.4</ecNumber>
    </submittedName>
</protein>
<dbReference type="Pfam" id="PF01425">
    <property type="entry name" value="Amidase"/>
    <property type="match status" value="1"/>
</dbReference>
<name>A0A4R4ZJK3_9ACTN</name>
<dbReference type="PANTHER" id="PTHR42678">
    <property type="entry name" value="AMIDASE"/>
    <property type="match status" value="1"/>
</dbReference>
<dbReference type="SUPFAM" id="SSF75304">
    <property type="entry name" value="Amidase signature (AS) enzymes"/>
    <property type="match status" value="1"/>
</dbReference>
<dbReference type="InterPro" id="IPR023631">
    <property type="entry name" value="Amidase_dom"/>
</dbReference>